<dbReference type="InterPro" id="IPR039365">
    <property type="entry name" value="IS701-like"/>
</dbReference>
<dbReference type="NCBIfam" id="NF033540">
    <property type="entry name" value="transpos_IS701"/>
    <property type="match status" value="1"/>
</dbReference>
<dbReference type="EMBL" id="BAAALF010000019">
    <property type="protein sequence ID" value="GAA1227345.1"/>
    <property type="molecule type" value="Genomic_DNA"/>
</dbReference>
<dbReference type="Pfam" id="PF13546">
    <property type="entry name" value="DDE_5"/>
    <property type="match status" value="1"/>
</dbReference>
<feature type="region of interest" description="Disordered" evidence="1">
    <location>
        <begin position="410"/>
        <end position="454"/>
    </location>
</feature>
<evidence type="ECO:0000259" key="2">
    <source>
        <dbReference type="Pfam" id="PF13546"/>
    </source>
</evidence>
<dbReference type="SUPFAM" id="SSF53098">
    <property type="entry name" value="Ribonuclease H-like"/>
    <property type="match status" value="1"/>
</dbReference>
<evidence type="ECO:0000313" key="4">
    <source>
        <dbReference type="Proteomes" id="UP001500037"/>
    </source>
</evidence>
<feature type="domain" description="Transposase IS701-like DDE" evidence="2">
    <location>
        <begin position="15"/>
        <end position="285"/>
    </location>
</feature>
<dbReference type="Proteomes" id="UP001500037">
    <property type="component" value="Unassembled WGS sequence"/>
</dbReference>
<comment type="caution">
    <text evidence="3">The sequence shown here is derived from an EMBL/GenBank/DDBJ whole genome shotgun (WGS) entry which is preliminary data.</text>
</comment>
<feature type="region of interest" description="Disordered" evidence="1">
    <location>
        <begin position="234"/>
        <end position="253"/>
    </location>
</feature>
<name>A0ABN1VYQ5_9ACTN</name>
<evidence type="ECO:0000256" key="1">
    <source>
        <dbReference type="SAM" id="MobiDB-lite"/>
    </source>
</evidence>
<proteinExistence type="predicted"/>
<dbReference type="PANTHER" id="PTHR33627:SF1">
    <property type="entry name" value="TRANSPOSASE"/>
    <property type="match status" value="1"/>
</dbReference>
<organism evidence="3 4">
    <name type="scientific">Kitasatospora nipponensis</name>
    <dbReference type="NCBI Taxonomy" id="258049"/>
    <lineage>
        <taxon>Bacteria</taxon>
        <taxon>Bacillati</taxon>
        <taxon>Actinomycetota</taxon>
        <taxon>Actinomycetes</taxon>
        <taxon>Kitasatosporales</taxon>
        <taxon>Streptomycetaceae</taxon>
        <taxon>Kitasatospora</taxon>
    </lineage>
</organism>
<protein>
    <submittedName>
        <fullName evidence="3">IS701-like element ISBj9 family transposase</fullName>
    </submittedName>
</protein>
<sequence>MAEVREDLEEFTAALFEAFTRNDQRRWGRVYVRGLLMDGGRKSVEPMAARLGEDGNRQALAHFVTTSPWDPAHVRARLAWRMHAELKPTALIIDDTGFLKDGDASACVSRQYTGTAGKVTNCQVGVSLHLATDHASTAVDWRLFLPKSWDPASDKAEPAKVARRERCQIPAYLGHVEKWQLALDMVDETRSWGVHVPLAVADAGYGDAAAFRLGLNERGLNYVVGISTTLTAQPGPASPFTPPYSGTGRPPVARYRDPAKSVKALVMEAGRKAARPVSWREGSRPGNSRSGFKRMYSRFVALRIRPAGREIRDATEGVELPECWLLAEWPAKEPEPVRFWLSDLPADTPLTTLVRLAKLRWRIEHDYREMKQALGLAHFEGRTFTGWHHHVTLVALAHAFCTLRRLARAPKKRQRPEPLPGRPRATEHPRHLGRHMPHLPPRHTHTNTDLTKPY</sequence>
<accession>A0ABN1VYQ5</accession>
<dbReference type="InterPro" id="IPR038721">
    <property type="entry name" value="IS701-like_DDE_dom"/>
</dbReference>
<keyword evidence="4" id="KW-1185">Reference proteome</keyword>
<gene>
    <name evidence="3" type="ORF">GCM10009665_17330</name>
</gene>
<reference evidence="3 4" key="1">
    <citation type="journal article" date="2019" name="Int. J. Syst. Evol. Microbiol.">
        <title>The Global Catalogue of Microorganisms (GCM) 10K type strain sequencing project: providing services to taxonomists for standard genome sequencing and annotation.</title>
        <authorList>
            <consortium name="The Broad Institute Genomics Platform"/>
            <consortium name="The Broad Institute Genome Sequencing Center for Infectious Disease"/>
            <person name="Wu L."/>
            <person name="Ma J."/>
        </authorList>
    </citation>
    <scope>NUCLEOTIDE SEQUENCE [LARGE SCALE GENOMIC DNA]</scope>
    <source>
        <strain evidence="3 4">JCM 13004</strain>
    </source>
</reference>
<dbReference type="InterPro" id="IPR012337">
    <property type="entry name" value="RNaseH-like_sf"/>
</dbReference>
<evidence type="ECO:0000313" key="3">
    <source>
        <dbReference type="EMBL" id="GAA1227345.1"/>
    </source>
</evidence>
<feature type="compositionally biased region" description="Basic residues" evidence="1">
    <location>
        <begin position="431"/>
        <end position="445"/>
    </location>
</feature>
<dbReference type="PANTHER" id="PTHR33627">
    <property type="entry name" value="TRANSPOSASE"/>
    <property type="match status" value="1"/>
</dbReference>